<dbReference type="PANTHER" id="PTHR40375:SF2">
    <property type="entry name" value="SPORULATION-SPECIFIC PROTEIN 22"/>
    <property type="match status" value="1"/>
</dbReference>
<sequence length="496" mass="56294">MAPPASSSRATPSENRSKAVISFCQHLQNELPSITSQLDLQNLVNELENQIRTIKSSSLQKPTSHRQDQLDTAGTDLWNLCTKLTREHEDDPLPKVKVRLLILARTFAFFVLALARGSSRNSPGDLTRLTKLALKSGKHCITGEFEFALQLLQKAAEYNGYLQNSPQPLPEEELQACKRLEAECLVLRILLAWKEDRLEIGENLYAKVEKLMVGIDTTVVESFADTLFEIGKGLASKNDFSLATKWLERSYEVINSQELEQLSRDAVELRMAIFQALVHAHLNNDTDNGFQKAENLVACIESELIWKKVDTNYAQKQYELAEQWCRVALHETLQQTGPLNRAKIARVMHEDMRNEAGKKIFPVEELDWFCKNAYNIGLENMSSWAPRYLVRLFRCCLAIIPQYPEDIGEQDSVDLNLRAMFCDYMIASALLGLGRSEDNVEAQVQDYLEMRNSIKDFASRFEGCINTLDDTSKPDITTKFATLLVFDFEGAVRLKA</sequence>
<dbReference type="InterPro" id="IPR039057">
    <property type="entry name" value="Spo22/ZIP4"/>
</dbReference>
<dbReference type="AlphaFoldDB" id="M7TIN9"/>
<reference evidence="3" key="1">
    <citation type="journal article" date="2013" name="Genome Announc.">
        <title>Draft genome sequence of the grapevine dieback fungus Eutypa lata UCR-EL1.</title>
        <authorList>
            <person name="Blanco-Ulate B."/>
            <person name="Rolshausen P.E."/>
            <person name="Cantu D."/>
        </authorList>
    </citation>
    <scope>NUCLEOTIDE SEQUENCE [LARGE SCALE GENOMIC DNA]</scope>
    <source>
        <strain evidence="3">UCR-EL1</strain>
    </source>
</reference>
<accession>M7TIN9</accession>
<dbReference type="KEGG" id="ela:UCREL1_6418"/>
<keyword evidence="1" id="KW-0469">Meiosis</keyword>
<evidence type="ECO:0000313" key="3">
    <source>
        <dbReference type="Proteomes" id="UP000012174"/>
    </source>
</evidence>
<dbReference type="STRING" id="1287681.M7TIN9"/>
<proteinExistence type="predicted"/>
<organism evidence="2 3">
    <name type="scientific">Eutypa lata (strain UCR-EL1)</name>
    <name type="common">Grapevine dieback disease fungus</name>
    <name type="synonym">Eutypa armeniacae</name>
    <dbReference type="NCBI Taxonomy" id="1287681"/>
    <lineage>
        <taxon>Eukaryota</taxon>
        <taxon>Fungi</taxon>
        <taxon>Dikarya</taxon>
        <taxon>Ascomycota</taxon>
        <taxon>Pezizomycotina</taxon>
        <taxon>Sordariomycetes</taxon>
        <taxon>Xylariomycetidae</taxon>
        <taxon>Xylariales</taxon>
        <taxon>Diatrypaceae</taxon>
        <taxon>Eutypa</taxon>
    </lineage>
</organism>
<dbReference type="Pfam" id="PF08631">
    <property type="entry name" value="SPO22"/>
    <property type="match status" value="1"/>
</dbReference>
<name>M7TIN9_EUTLA</name>
<dbReference type="Proteomes" id="UP000012174">
    <property type="component" value="Unassembled WGS sequence"/>
</dbReference>
<gene>
    <name evidence="2" type="ORF">UCREL1_6418</name>
</gene>
<keyword evidence="3" id="KW-1185">Reference proteome</keyword>
<dbReference type="GO" id="GO:0051321">
    <property type="term" value="P:meiotic cell cycle"/>
    <property type="evidence" value="ECO:0007669"/>
    <property type="project" value="UniProtKB-KW"/>
</dbReference>
<dbReference type="GO" id="GO:0090173">
    <property type="term" value="P:regulation of synaptonemal complex assembly"/>
    <property type="evidence" value="ECO:0007669"/>
    <property type="project" value="InterPro"/>
</dbReference>
<dbReference type="OrthoDB" id="65716at2759"/>
<evidence type="ECO:0000256" key="1">
    <source>
        <dbReference type="ARBA" id="ARBA00023254"/>
    </source>
</evidence>
<dbReference type="PANTHER" id="PTHR40375">
    <property type="entry name" value="SPORULATION-SPECIFIC PROTEIN 22"/>
    <property type="match status" value="1"/>
</dbReference>
<dbReference type="HOGENOM" id="CLU_549846_0_0_1"/>
<evidence type="ECO:0000313" key="2">
    <source>
        <dbReference type="EMBL" id="EMR66590.1"/>
    </source>
</evidence>
<dbReference type="EMBL" id="KB706613">
    <property type="protein sequence ID" value="EMR66590.1"/>
    <property type="molecule type" value="Genomic_DNA"/>
</dbReference>
<protein>
    <submittedName>
        <fullName evidence="2">Putative zip4 protein</fullName>
    </submittedName>
</protein>
<dbReference type="eggNOG" id="KOG4814">
    <property type="taxonomic scope" value="Eukaryota"/>
</dbReference>
<dbReference type="InterPro" id="IPR013940">
    <property type="entry name" value="Spo22/ZIP4/TEX11"/>
</dbReference>